<feature type="non-terminal residue" evidence="1">
    <location>
        <position position="1"/>
    </location>
</feature>
<organism evidence="1">
    <name type="scientific">uncultured Propionibacteriaceae bacterium</name>
    <dbReference type="NCBI Taxonomy" id="257457"/>
    <lineage>
        <taxon>Bacteria</taxon>
        <taxon>Bacillati</taxon>
        <taxon>Actinomycetota</taxon>
        <taxon>Actinomycetes</taxon>
        <taxon>Propionibacteriales</taxon>
        <taxon>Propionibacteriaceae</taxon>
        <taxon>environmental samples</taxon>
    </lineage>
</organism>
<reference evidence="1" key="1">
    <citation type="submission" date="2020-02" db="EMBL/GenBank/DDBJ databases">
        <authorList>
            <person name="Meier V. D."/>
        </authorList>
    </citation>
    <scope>NUCLEOTIDE SEQUENCE</scope>
    <source>
        <strain evidence="1">AVDCRST_MAG75</strain>
    </source>
</reference>
<dbReference type="GO" id="GO:0016740">
    <property type="term" value="F:transferase activity"/>
    <property type="evidence" value="ECO:0007669"/>
    <property type="project" value="UniProtKB-KW"/>
</dbReference>
<proteinExistence type="predicted"/>
<gene>
    <name evidence="1" type="ORF">AVDCRST_MAG75-2656</name>
</gene>
<name>A0A6J4PBF7_9ACTN</name>
<protein>
    <submittedName>
        <fullName evidence="1">FIG002813: LPPG:FO 2-phospho-L-lactate transferase like, CofD-like</fullName>
    </submittedName>
</protein>
<keyword evidence="1" id="KW-0808">Transferase</keyword>
<accession>A0A6J4PBF7</accession>
<evidence type="ECO:0000313" key="1">
    <source>
        <dbReference type="EMBL" id="CAA9409581.1"/>
    </source>
</evidence>
<dbReference type="EMBL" id="CADCUO010000189">
    <property type="protein sequence ID" value="CAA9409581.1"/>
    <property type="molecule type" value="Genomic_DNA"/>
</dbReference>
<dbReference type="AlphaFoldDB" id="A0A6J4PBF7"/>
<feature type="non-terminal residue" evidence="1">
    <location>
        <position position="59"/>
    </location>
</feature>
<sequence>GARRQLFRRGGSAPACLRGVSRGTAGGGRPCCPRWLTATRPAAAGVGVRGHHGGQQPHL</sequence>